<organism evidence="11 12">
    <name type="scientific">Folsomia candida</name>
    <name type="common">Springtail</name>
    <dbReference type="NCBI Taxonomy" id="158441"/>
    <lineage>
        <taxon>Eukaryota</taxon>
        <taxon>Metazoa</taxon>
        <taxon>Ecdysozoa</taxon>
        <taxon>Arthropoda</taxon>
        <taxon>Hexapoda</taxon>
        <taxon>Collembola</taxon>
        <taxon>Entomobryomorpha</taxon>
        <taxon>Isotomoidea</taxon>
        <taxon>Isotomidae</taxon>
        <taxon>Proisotominae</taxon>
        <taxon>Folsomia</taxon>
    </lineage>
</organism>
<dbReference type="GO" id="GO:0004144">
    <property type="term" value="F:diacylglycerol O-acyltransferase activity"/>
    <property type="evidence" value="ECO:0007669"/>
    <property type="project" value="UniProtKB-EC"/>
</dbReference>
<accession>A0A226F3T6</accession>
<keyword evidence="8" id="KW-0812">Transmembrane</keyword>
<dbReference type="GO" id="GO:0005886">
    <property type="term" value="C:plasma membrane"/>
    <property type="evidence" value="ECO:0007669"/>
    <property type="project" value="TreeGrafter"/>
</dbReference>
<evidence type="ECO:0000259" key="9">
    <source>
        <dbReference type="Pfam" id="PF03007"/>
    </source>
</evidence>
<dbReference type="OrthoDB" id="8196708at2759"/>
<reference evidence="11 12" key="1">
    <citation type="submission" date="2015-12" db="EMBL/GenBank/DDBJ databases">
        <title>The genome of Folsomia candida.</title>
        <authorList>
            <person name="Faddeeva A."/>
            <person name="Derks M.F."/>
            <person name="Anvar Y."/>
            <person name="Smit S."/>
            <person name="Van Straalen N."/>
            <person name="Roelofs D."/>
        </authorList>
    </citation>
    <scope>NUCLEOTIDE SEQUENCE [LARGE SCALE GENOMIC DNA]</scope>
    <source>
        <strain evidence="11 12">VU population</strain>
        <tissue evidence="11">Whole body</tissue>
    </source>
</reference>
<evidence type="ECO:0000313" key="11">
    <source>
        <dbReference type="EMBL" id="OXA63851.1"/>
    </source>
</evidence>
<dbReference type="Proteomes" id="UP000198287">
    <property type="component" value="Unassembled WGS sequence"/>
</dbReference>
<dbReference type="AlphaFoldDB" id="A0A226F3T6"/>
<sequence>MRNASFIRRVLSISLSILMVLVFLPLLLAILIPIFIYREIIFAVVKFWKWDEFDSPVAPLGALQVSEDIYQGQGRIHSTACFLTLRGPVNIAKIRQAFTKYAVNRRDAKTGKLVNPELQQNVKYWMGYPFWRHLPGFDIRDVVHMYQNDENFTCTEAFVEELTKKLMFTPFPTNKPLWEAIILPHLVSEDGEKTSKFGILIRSHHVLSDGFNMFRTFQKMSDKGEEFNFIKPRDYFNGLTVKGPSRLETLVKWVKFVSRVPSELGEALVDLALNETWDNIHERGIGLKMDLDGSHRAERVITKRAQKLQDVSDITKIKNTHGVSGTAVLYSAITGAVRNSIFRQSSQIPHSTFIVTPFPVPSAGEKLENSFTLGYLNVELANPDPVSRLLGVHEELEKVKASTLPTVVAVCMKLSGCLPRSLVHFIFERSANSSTIMVSNLAGPKGKSDVAGHELISYKMSQGGPANATVLGVCMSSIQGKLQITVSADMQTLHSEEVADEFLDSFAQELEYLKKGGKLE</sequence>
<dbReference type="InterPro" id="IPR045034">
    <property type="entry name" value="O-acyltransferase_WSD1-like"/>
</dbReference>
<gene>
    <name evidence="11" type="ORF">Fcan01_01060</name>
</gene>
<dbReference type="GO" id="GO:0047196">
    <property type="term" value="F:long-chain-alcohol O-fatty-acyltransferase activity"/>
    <property type="evidence" value="ECO:0007669"/>
    <property type="project" value="UniProtKB-EC"/>
</dbReference>
<dbReference type="PANTHER" id="PTHR31650">
    <property type="entry name" value="O-ACYLTRANSFERASE (WSD1-LIKE) FAMILY PROTEIN"/>
    <property type="match status" value="1"/>
</dbReference>
<name>A0A226F3T6_FOLCA</name>
<dbReference type="UniPathway" id="UPA00282"/>
<dbReference type="EMBL" id="LNIX01000001">
    <property type="protein sequence ID" value="OXA63851.1"/>
    <property type="molecule type" value="Genomic_DNA"/>
</dbReference>
<evidence type="ECO:0000256" key="2">
    <source>
        <dbReference type="ARBA" id="ARBA00005189"/>
    </source>
</evidence>
<keyword evidence="8" id="KW-1133">Transmembrane helix</keyword>
<evidence type="ECO:0000256" key="8">
    <source>
        <dbReference type="SAM" id="Phobius"/>
    </source>
</evidence>
<feature type="domain" description="O-acyltransferase WSD1-like N-terminal" evidence="9">
    <location>
        <begin position="121"/>
        <end position="229"/>
    </location>
</feature>
<comment type="pathway">
    <text evidence="2">Lipid metabolism.</text>
</comment>
<keyword evidence="3 11" id="KW-0808">Transferase</keyword>
<evidence type="ECO:0000259" key="10">
    <source>
        <dbReference type="Pfam" id="PF06974"/>
    </source>
</evidence>
<feature type="domain" description="O-acyltransferase WSD1 C-terminal" evidence="10">
    <location>
        <begin position="369"/>
        <end position="507"/>
    </location>
</feature>
<keyword evidence="4 11" id="KW-0012">Acyltransferase</keyword>
<comment type="caution">
    <text evidence="11">The sequence shown here is derived from an EMBL/GenBank/DDBJ whole genome shotgun (WGS) entry which is preliminary data.</text>
</comment>
<comment type="similarity">
    <text evidence="5">In the N-terminal section; belongs to the long-chain O-acyltransferase family.</text>
</comment>
<evidence type="ECO:0000256" key="5">
    <source>
        <dbReference type="ARBA" id="ARBA00024360"/>
    </source>
</evidence>
<dbReference type="GO" id="GO:0019432">
    <property type="term" value="P:triglyceride biosynthetic process"/>
    <property type="evidence" value="ECO:0007669"/>
    <property type="project" value="UniProtKB-UniPathway"/>
</dbReference>
<dbReference type="InterPro" id="IPR004255">
    <property type="entry name" value="O-acyltransferase_WSD1_N"/>
</dbReference>
<dbReference type="InterPro" id="IPR009721">
    <property type="entry name" value="O-acyltransferase_WSD1_C"/>
</dbReference>
<evidence type="ECO:0000313" key="12">
    <source>
        <dbReference type="Proteomes" id="UP000198287"/>
    </source>
</evidence>
<evidence type="ECO:0000256" key="6">
    <source>
        <dbReference type="ARBA" id="ARBA00047604"/>
    </source>
</evidence>
<evidence type="ECO:0000256" key="3">
    <source>
        <dbReference type="ARBA" id="ARBA00022679"/>
    </source>
</evidence>
<feature type="transmembrane region" description="Helical" evidence="8">
    <location>
        <begin position="12"/>
        <end position="37"/>
    </location>
</feature>
<protein>
    <submittedName>
        <fullName evidence="11">Putative diacylglycerol O-acyltransferase tgs1</fullName>
    </submittedName>
</protein>
<dbReference type="PANTHER" id="PTHR31650:SF1">
    <property type="entry name" value="WAX ESTER SYNTHASE_DIACYLGLYCEROL ACYLTRANSFERASE 4-RELATED"/>
    <property type="match status" value="1"/>
</dbReference>
<comment type="pathway">
    <text evidence="1">Glycerolipid metabolism; triacylglycerol biosynthesis.</text>
</comment>
<evidence type="ECO:0000256" key="4">
    <source>
        <dbReference type="ARBA" id="ARBA00023315"/>
    </source>
</evidence>
<comment type="catalytic activity">
    <reaction evidence="7">
        <text>an acyl-CoA + a 1,2-diacyl-sn-glycerol = a triacyl-sn-glycerol + CoA</text>
        <dbReference type="Rhea" id="RHEA:10868"/>
        <dbReference type="ChEBI" id="CHEBI:17815"/>
        <dbReference type="ChEBI" id="CHEBI:57287"/>
        <dbReference type="ChEBI" id="CHEBI:58342"/>
        <dbReference type="ChEBI" id="CHEBI:64615"/>
        <dbReference type="EC" id="2.3.1.20"/>
    </reaction>
</comment>
<dbReference type="Pfam" id="PF03007">
    <property type="entry name" value="WS_DGAT_cat"/>
    <property type="match status" value="1"/>
</dbReference>
<keyword evidence="12" id="KW-1185">Reference proteome</keyword>
<proteinExistence type="inferred from homology"/>
<keyword evidence="8" id="KW-0472">Membrane</keyword>
<comment type="catalytic activity">
    <reaction evidence="6">
        <text>a long chain fatty alcohol + a fatty acyl-CoA = a long-chain alcohol wax ester + CoA</text>
        <dbReference type="Rhea" id="RHEA:38443"/>
        <dbReference type="ChEBI" id="CHEBI:17135"/>
        <dbReference type="ChEBI" id="CHEBI:57287"/>
        <dbReference type="ChEBI" id="CHEBI:77636"/>
        <dbReference type="ChEBI" id="CHEBI:235323"/>
        <dbReference type="EC" id="2.3.1.75"/>
    </reaction>
</comment>
<dbReference type="Pfam" id="PF06974">
    <property type="entry name" value="WS_DGAT_C"/>
    <property type="match status" value="1"/>
</dbReference>
<evidence type="ECO:0000256" key="7">
    <source>
        <dbReference type="ARBA" id="ARBA00048109"/>
    </source>
</evidence>
<evidence type="ECO:0000256" key="1">
    <source>
        <dbReference type="ARBA" id="ARBA00004771"/>
    </source>
</evidence>